<evidence type="ECO:0000313" key="2">
    <source>
        <dbReference type="EMBL" id="MCO6406790.1"/>
    </source>
</evidence>
<organism evidence="2 3">
    <name type="scientific">Hoeflea alexandrii</name>
    <dbReference type="NCBI Taxonomy" id="288436"/>
    <lineage>
        <taxon>Bacteria</taxon>
        <taxon>Pseudomonadati</taxon>
        <taxon>Pseudomonadota</taxon>
        <taxon>Alphaproteobacteria</taxon>
        <taxon>Hyphomicrobiales</taxon>
        <taxon>Rhizobiaceae</taxon>
        <taxon>Hoeflea</taxon>
    </lineage>
</organism>
<proteinExistence type="predicted"/>
<comment type="caution">
    <text evidence="2">The sequence shown here is derived from an EMBL/GenBank/DDBJ whole genome shotgun (WGS) entry which is preliminary data.</text>
</comment>
<dbReference type="RefSeq" id="WP_252914336.1">
    <property type="nucleotide sequence ID" value="NZ_JAAAML010000001.1"/>
</dbReference>
<protein>
    <submittedName>
        <fullName evidence="2">DUF2293 domain-containing protein</fullName>
    </submittedName>
</protein>
<dbReference type="InterPro" id="IPR018744">
    <property type="entry name" value="DUF2293"/>
</dbReference>
<evidence type="ECO:0000259" key="1">
    <source>
        <dbReference type="Pfam" id="PF10056"/>
    </source>
</evidence>
<keyword evidence="3" id="KW-1185">Reference proteome</keyword>
<dbReference type="Pfam" id="PF10056">
    <property type="entry name" value="DUF2293"/>
    <property type="match status" value="1"/>
</dbReference>
<dbReference type="EMBL" id="JAAAML010000001">
    <property type="protein sequence ID" value="MCO6406790.1"/>
    <property type="molecule type" value="Genomic_DNA"/>
</dbReference>
<feature type="domain" description="DUF2293" evidence="1">
    <location>
        <begin position="1"/>
        <end position="79"/>
    </location>
</feature>
<reference evidence="2 3" key="1">
    <citation type="submission" date="2020-01" db="EMBL/GenBank/DDBJ databases">
        <title>Genomes of bacteria type strains.</title>
        <authorList>
            <person name="Chen J."/>
            <person name="Zhu S."/>
            <person name="Yang J."/>
        </authorList>
    </citation>
    <scope>NUCLEOTIDE SEQUENCE [LARGE SCALE GENOMIC DNA]</scope>
    <source>
        <strain evidence="2 3">DSM 16655</strain>
    </source>
</reference>
<sequence>MQKHFPNCPPSHRDEIVRRVTERTWQNATIGRAVGITVTNYVRHRLTDYERLMKLHGLTREEARIAEAGTVADIWRSWQSPSLLD</sequence>
<evidence type="ECO:0000313" key="3">
    <source>
        <dbReference type="Proteomes" id="UP001320715"/>
    </source>
</evidence>
<dbReference type="Proteomes" id="UP001320715">
    <property type="component" value="Unassembled WGS sequence"/>
</dbReference>
<accession>A0ABT1CMK1</accession>
<name>A0ABT1CMK1_9HYPH</name>
<gene>
    <name evidence="2" type="ORF">GTW23_01270</name>
</gene>